<evidence type="ECO:0000256" key="4">
    <source>
        <dbReference type="ARBA" id="ARBA00012448"/>
    </source>
</evidence>
<reference evidence="9 10" key="1">
    <citation type="journal article" date="2019" name="Indoor Air">
        <title>Impacts of indoor surface finishes on bacterial viability.</title>
        <authorList>
            <person name="Hu J."/>
            <person name="Maamar S.B."/>
            <person name="Glawe A.J."/>
            <person name="Gottel N."/>
            <person name="Gilbert J.A."/>
            <person name="Hartmann E.M."/>
        </authorList>
    </citation>
    <scope>NUCLEOTIDE SEQUENCE [LARGE SCALE GENOMIC DNA]</scope>
    <source>
        <strain evidence="9 10">AF060A6</strain>
    </source>
</reference>
<dbReference type="CDD" id="cd06575">
    <property type="entry name" value="PASTA_Pbp2x-like_2"/>
    <property type="match status" value="1"/>
</dbReference>
<dbReference type="PANTHER" id="PTHR30627:SF26">
    <property type="entry name" value="PENICILLIN-BINDING PROTEIN 2B"/>
    <property type="match status" value="1"/>
</dbReference>
<dbReference type="InterPro" id="IPR005311">
    <property type="entry name" value="PBP_dimer"/>
</dbReference>
<dbReference type="Proteomes" id="UP000306477">
    <property type="component" value="Unassembled WGS sequence"/>
</dbReference>
<dbReference type="SUPFAM" id="SSF56601">
    <property type="entry name" value="beta-lactamase/transpeptidase-like"/>
    <property type="match status" value="1"/>
</dbReference>
<evidence type="ECO:0000313" key="9">
    <source>
        <dbReference type="EMBL" id="THE14381.1"/>
    </source>
</evidence>
<name>A0A4S3PWY9_9BACI</name>
<evidence type="ECO:0000256" key="5">
    <source>
        <dbReference type="ARBA" id="ARBA00023136"/>
    </source>
</evidence>
<evidence type="ECO:0000313" key="10">
    <source>
        <dbReference type="Proteomes" id="UP000306477"/>
    </source>
</evidence>
<dbReference type="Gene3D" id="3.30.70.2110">
    <property type="match status" value="1"/>
</dbReference>
<dbReference type="CDD" id="cd06576">
    <property type="entry name" value="PASTA_Pbp2x-like_1"/>
    <property type="match status" value="1"/>
</dbReference>
<evidence type="ECO:0000259" key="8">
    <source>
        <dbReference type="PROSITE" id="PS51178"/>
    </source>
</evidence>
<dbReference type="PROSITE" id="PS51178">
    <property type="entry name" value="PASTA"/>
    <property type="match status" value="2"/>
</dbReference>
<evidence type="ECO:0000256" key="7">
    <source>
        <dbReference type="SAM" id="MobiDB-lite"/>
    </source>
</evidence>
<feature type="domain" description="PASTA" evidence="8">
    <location>
        <begin position="661"/>
        <end position="717"/>
    </location>
</feature>
<dbReference type="GO" id="GO:0009002">
    <property type="term" value="F:serine-type D-Ala-D-Ala carboxypeptidase activity"/>
    <property type="evidence" value="ECO:0007669"/>
    <property type="project" value="UniProtKB-EC"/>
</dbReference>
<comment type="catalytic activity">
    <reaction evidence="6">
        <text>Preferential cleavage: (Ac)2-L-Lys-D-Ala-|-D-Ala. Also transpeptidation of peptidyl-alanyl moieties that are N-acyl substituents of D-alanine.</text>
        <dbReference type="EC" id="3.4.16.4"/>
    </reaction>
</comment>
<dbReference type="Pfam" id="PF03793">
    <property type="entry name" value="PASTA"/>
    <property type="match status" value="2"/>
</dbReference>
<dbReference type="SUPFAM" id="SSF54184">
    <property type="entry name" value="Penicillin-binding protein 2x (pbp-2x), c-terminal domain"/>
    <property type="match status" value="2"/>
</dbReference>
<comment type="caution">
    <text evidence="9">The sequence shown here is derived from an EMBL/GenBank/DDBJ whole genome shotgun (WGS) entry which is preliminary data.</text>
</comment>
<dbReference type="InterPro" id="IPR036138">
    <property type="entry name" value="PBP_dimer_sf"/>
</dbReference>
<dbReference type="GO" id="GO:0005886">
    <property type="term" value="C:plasma membrane"/>
    <property type="evidence" value="ECO:0007669"/>
    <property type="project" value="TreeGrafter"/>
</dbReference>
<proteinExistence type="inferred from homology"/>
<dbReference type="InterPro" id="IPR005543">
    <property type="entry name" value="PASTA_dom"/>
</dbReference>
<dbReference type="GO" id="GO:0071555">
    <property type="term" value="P:cell wall organization"/>
    <property type="evidence" value="ECO:0007669"/>
    <property type="project" value="TreeGrafter"/>
</dbReference>
<keyword evidence="5" id="KW-0472">Membrane</keyword>
<organism evidence="9 10">
    <name type="scientific">Bacillus timonensis</name>
    <dbReference type="NCBI Taxonomy" id="1033734"/>
    <lineage>
        <taxon>Bacteria</taxon>
        <taxon>Bacillati</taxon>
        <taxon>Bacillota</taxon>
        <taxon>Bacilli</taxon>
        <taxon>Bacillales</taxon>
        <taxon>Bacillaceae</taxon>
        <taxon>Bacillus</taxon>
    </lineage>
</organism>
<dbReference type="InterPro" id="IPR050515">
    <property type="entry name" value="Beta-lactam/transpept"/>
</dbReference>
<evidence type="ECO:0000256" key="2">
    <source>
        <dbReference type="ARBA" id="ARBA00004752"/>
    </source>
</evidence>
<dbReference type="SMART" id="SM00740">
    <property type="entry name" value="PASTA"/>
    <property type="match status" value="2"/>
</dbReference>
<dbReference type="EMBL" id="SLUB01000004">
    <property type="protein sequence ID" value="THE14381.1"/>
    <property type="molecule type" value="Genomic_DNA"/>
</dbReference>
<evidence type="ECO:0000256" key="6">
    <source>
        <dbReference type="ARBA" id="ARBA00034000"/>
    </source>
</evidence>
<dbReference type="EC" id="3.4.16.4" evidence="4"/>
<comment type="subcellular location">
    <subcellularLocation>
        <location evidence="1">Membrane</location>
    </subcellularLocation>
</comment>
<evidence type="ECO:0000256" key="1">
    <source>
        <dbReference type="ARBA" id="ARBA00004370"/>
    </source>
</evidence>
<feature type="domain" description="PASTA" evidence="8">
    <location>
        <begin position="599"/>
        <end position="660"/>
    </location>
</feature>
<dbReference type="AlphaFoldDB" id="A0A4S3PWY9"/>
<dbReference type="OrthoDB" id="9804124at2"/>
<dbReference type="Pfam" id="PF03717">
    <property type="entry name" value="PBP_dimer"/>
    <property type="match status" value="1"/>
</dbReference>
<sequence>MKMKVKNNNINRGAACISIIFALLFFTLMARFVYIQGTGKVDGVVLAALAEEKYTKQRTIEANRGTVYDRNGNPIAEDTSSYTVVAILDKDLTVDEDNPQHVVDPEETARKLSPLLNMDENEMYKILTKPERKQVEFGTFGRDISTALKQEIEALELPGIAFRRESKRYYPNGTFASHVVGYAQMVTDPKTKETETIGKMGIEKSLDKYLREKDGYMKFQSDRKGYKLPDAKEQIVAPDNGSDVYLTIDQTIQTFLEDAMNTTMKEYEPEKIIGVVANPKTGEILAMSSRPSFDPNVRNIQNYLNDVISYPFEPGSTMKIFTLAAAIEEGVYNGNATFASGSYTAGGETIRDHNRRGWGTITYDEGVLKSSNVAFAKIANEQLGTDKLLEYLGRFGLDRPTGIDLAGEVQNTINFKWEIDRVSTAFGQASSVTPIQQIQAATAIANGGKMMKPYVVDKIVDPDTDKTVVDHKPQVAGQPVSAETTKKVLNLLRQVVTDGTGKAYDLEGYQVAGKTGTAQIPSPHGGYLTGRGNFLYSFLGMAPMDDPKLIVYVAVEKPKLKDTDIGHEPVVMVFNHVMKNSLQYLNIQPIEQKTENNVNVDKEVEVASYVGKSIEEAKSSIDKLQLKATVIGKGKNIIAQSPVQGEKILPNEQVILLTDQEATLPDMTNWSIRDVMRVADLTNIKVSYSGNGYVVQQSLEPGAIIKDGDTLSVKLERPYSPQKETTEEPVVEENSEKEQEGN</sequence>
<dbReference type="UniPathway" id="UPA00219"/>
<dbReference type="Pfam" id="PF00905">
    <property type="entry name" value="Transpeptidase"/>
    <property type="match status" value="1"/>
</dbReference>
<protein>
    <recommendedName>
        <fullName evidence="4">serine-type D-Ala-D-Ala carboxypeptidase</fullName>
        <ecNumber evidence="4">3.4.16.4</ecNumber>
    </recommendedName>
</protein>
<feature type="region of interest" description="Disordered" evidence="7">
    <location>
        <begin position="715"/>
        <end position="742"/>
    </location>
</feature>
<dbReference type="PANTHER" id="PTHR30627">
    <property type="entry name" value="PEPTIDOGLYCAN D,D-TRANSPEPTIDASE"/>
    <property type="match status" value="1"/>
</dbReference>
<dbReference type="Gene3D" id="2.20.70.70">
    <property type="match status" value="1"/>
</dbReference>
<dbReference type="InterPro" id="IPR001460">
    <property type="entry name" value="PCN-bd_Tpept"/>
</dbReference>
<keyword evidence="10" id="KW-1185">Reference proteome</keyword>
<gene>
    <name evidence="9" type="ORF">E1I69_03655</name>
</gene>
<dbReference type="RefSeq" id="WP_136378258.1">
    <property type="nucleotide sequence ID" value="NZ_SLUB01000004.1"/>
</dbReference>
<evidence type="ECO:0000256" key="3">
    <source>
        <dbReference type="ARBA" id="ARBA00007171"/>
    </source>
</evidence>
<dbReference type="GO" id="GO:0009252">
    <property type="term" value="P:peptidoglycan biosynthetic process"/>
    <property type="evidence" value="ECO:0007669"/>
    <property type="project" value="UniProtKB-UniPathway"/>
</dbReference>
<accession>A0A4S3PWY9</accession>
<comment type="similarity">
    <text evidence="3">Belongs to the transpeptidase family.</text>
</comment>
<dbReference type="FunFam" id="3.40.710.10:FF:000026">
    <property type="entry name" value="Penicillin-binding protein 1"/>
    <property type="match status" value="1"/>
</dbReference>
<dbReference type="Gene3D" id="3.40.710.10">
    <property type="entry name" value="DD-peptidase/beta-lactamase superfamily"/>
    <property type="match status" value="1"/>
</dbReference>
<dbReference type="Gene3D" id="3.90.1310.10">
    <property type="entry name" value="Penicillin-binding protein 2a (Domain 2)"/>
    <property type="match status" value="1"/>
</dbReference>
<comment type="pathway">
    <text evidence="2">Cell wall biogenesis; peptidoglycan biosynthesis.</text>
</comment>
<dbReference type="SUPFAM" id="SSF56519">
    <property type="entry name" value="Penicillin binding protein dimerisation domain"/>
    <property type="match status" value="1"/>
</dbReference>
<dbReference type="STRING" id="1033734.GCA_000285535_00791"/>
<dbReference type="GO" id="GO:0008658">
    <property type="term" value="F:penicillin binding"/>
    <property type="evidence" value="ECO:0007669"/>
    <property type="project" value="InterPro"/>
</dbReference>
<dbReference type="InterPro" id="IPR012338">
    <property type="entry name" value="Beta-lactam/transpept-like"/>
</dbReference>